<gene>
    <name evidence="3" type="ORF">LIER_09229</name>
</gene>
<keyword evidence="4" id="KW-1185">Reference proteome</keyword>
<sequence>MYNSIEKQPFRFDHCWDLLKNEQKWLDREAIIVSCKRKSTMSRSLPALVSEDATDELMASSNGNNNERPIGQKTAKERKKSGKSLLGDASLLSSALSELKDEKKKAHNEKMMANALSIQSTTDARAELLQIRKAQLLEAKEGNRIKSEKLKFLQSKEDMEIMMKHTSSMTPEKRNILKYVAWKLIE</sequence>
<dbReference type="EMBL" id="BAABME010001552">
    <property type="protein sequence ID" value="GAA0150246.1"/>
    <property type="molecule type" value="Genomic_DNA"/>
</dbReference>
<evidence type="ECO:0000259" key="2">
    <source>
        <dbReference type="Pfam" id="PF14303"/>
    </source>
</evidence>
<dbReference type="PANTHER" id="PTHR45224:SF16">
    <property type="entry name" value="OS01G0527900 PROTEIN"/>
    <property type="match status" value="1"/>
</dbReference>
<evidence type="ECO:0000256" key="1">
    <source>
        <dbReference type="SAM" id="Coils"/>
    </source>
</evidence>
<evidence type="ECO:0000313" key="3">
    <source>
        <dbReference type="EMBL" id="GAA0150246.1"/>
    </source>
</evidence>
<dbReference type="Proteomes" id="UP001454036">
    <property type="component" value="Unassembled WGS sequence"/>
</dbReference>
<dbReference type="Pfam" id="PF14303">
    <property type="entry name" value="NAM-associated"/>
    <property type="match status" value="1"/>
</dbReference>
<feature type="domain" description="No apical meristem-associated C-terminal" evidence="2">
    <location>
        <begin position="9"/>
        <end position="175"/>
    </location>
</feature>
<comment type="caution">
    <text evidence="3">The sequence shown here is derived from an EMBL/GenBank/DDBJ whole genome shotgun (WGS) entry which is preliminary data.</text>
</comment>
<protein>
    <recommendedName>
        <fullName evidence="2">No apical meristem-associated C-terminal domain-containing protein</fullName>
    </recommendedName>
</protein>
<name>A0AAV3PHT4_LITER</name>
<evidence type="ECO:0000313" key="4">
    <source>
        <dbReference type="Proteomes" id="UP001454036"/>
    </source>
</evidence>
<reference evidence="3 4" key="1">
    <citation type="submission" date="2024-01" db="EMBL/GenBank/DDBJ databases">
        <title>The complete chloroplast genome sequence of Lithospermum erythrorhizon: insights into the phylogenetic relationship among Boraginaceae species and the maternal lineages of purple gromwells.</title>
        <authorList>
            <person name="Okada T."/>
            <person name="Watanabe K."/>
        </authorList>
    </citation>
    <scope>NUCLEOTIDE SEQUENCE [LARGE SCALE GENOMIC DNA]</scope>
</reference>
<organism evidence="3 4">
    <name type="scientific">Lithospermum erythrorhizon</name>
    <name type="common">Purple gromwell</name>
    <name type="synonym">Lithospermum officinale var. erythrorhizon</name>
    <dbReference type="NCBI Taxonomy" id="34254"/>
    <lineage>
        <taxon>Eukaryota</taxon>
        <taxon>Viridiplantae</taxon>
        <taxon>Streptophyta</taxon>
        <taxon>Embryophyta</taxon>
        <taxon>Tracheophyta</taxon>
        <taxon>Spermatophyta</taxon>
        <taxon>Magnoliopsida</taxon>
        <taxon>eudicotyledons</taxon>
        <taxon>Gunneridae</taxon>
        <taxon>Pentapetalae</taxon>
        <taxon>asterids</taxon>
        <taxon>lamiids</taxon>
        <taxon>Boraginales</taxon>
        <taxon>Boraginaceae</taxon>
        <taxon>Boraginoideae</taxon>
        <taxon>Lithospermeae</taxon>
        <taxon>Lithospermum</taxon>
    </lineage>
</organism>
<keyword evidence="1" id="KW-0175">Coiled coil</keyword>
<accession>A0AAV3PHT4</accession>
<dbReference type="AlphaFoldDB" id="A0AAV3PHT4"/>
<feature type="coiled-coil region" evidence="1">
    <location>
        <begin position="89"/>
        <end position="116"/>
    </location>
</feature>
<dbReference type="InterPro" id="IPR029466">
    <property type="entry name" value="NAM-associated_C"/>
</dbReference>
<proteinExistence type="predicted"/>
<dbReference type="PANTHER" id="PTHR45224">
    <property type="entry name" value="OS01G0527900 PROTEIN-RELATED"/>
    <property type="match status" value="1"/>
</dbReference>